<dbReference type="EMBL" id="JANFYS010000015">
    <property type="protein sequence ID" value="MCQ4770463.1"/>
    <property type="molecule type" value="Genomic_DNA"/>
</dbReference>
<dbReference type="InterPro" id="IPR049940">
    <property type="entry name" value="GluQ/Sye"/>
</dbReference>
<keyword evidence="1 7" id="KW-0436">Ligase</keyword>
<proteinExistence type="inferred from homology"/>
<keyword evidence="5 7" id="KW-0067">ATP-binding</keyword>
<dbReference type="GO" id="GO:0005524">
    <property type="term" value="F:ATP binding"/>
    <property type="evidence" value="ECO:0007669"/>
    <property type="project" value="UniProtKB-KW"/>
</dbReference>
<dbReference type="PANTHER" id="PTHR43311">
    <property type="entry name" value="GLUTAMATE--TRNA LIGASE"/>
    <property type="match status" value="1"/>
</dbReference>
<comment type="caution">
    <text evidence="9">The sequence shown here is derived from an EMBL/GenBank/DDBJ whole genome shotgun (WGS) entry which is preliminary data.</text>
</comment>
<keyword evidence="7" id="KW-0648">Protein biosynthesis</keyword>
<dbReference type="InterPro" id="IPR001412">
    <property type="entry name" value="aa-tRNA-synth_I_CS"/>
</dbReference>
<evidence type="ECO:0000256" key="2">
    <source>
        <dbReference type="ARBA" id="ARBA00022723"/>
    </source>
</evidence>
<dbReference type="Proteomes" id="UP001204562">
    <property type="component" value="Unassembled WGS sequence"/>
</dbReference>
<evidence type="ECO:0000256" key="4">
    <source>
        <dbReference type="ARBA" id="ARBA00022833"/>
    </source>
</evidence>
<keyword evidence="6 7" id="KW-0030">Aminoacyl-tRNA synthetase</keyword>
<keyword evidence="4" id="KW-0862">Zinc</keyword>
<dbReference type="SUPFAM" id="SSF52374">
    <property type="entry name" value="Nucleotidylyl transferase"/>
    <property type="match status" value="1"/>
</dbReference>
<evidence type="ECO:0000313" key="10">
    <source>
        <dbReference type="Proteomes" id="UP001204562"/>
    </source>
</evidence>
<sequence length="311" mass="34913">MTEKGRFAPSPSGRMHLGNVLSFLLAWLDARAAGGTVVLRMEDLDPLRTGEPWASWIADDLRWLGLGWEEGFQAGGPNGPYCQRERTALYDAAFRALEEQGLLYPCWCSRHQRLAASAPHPGEVRDMGACPCRAFTAEERAARWRERDPAWKAAVPHETVAFRDANCGLQSFHLAHDCGDFIVRRSDGVYAYQLAVTVDDARMGVTRVVRGMDLLDSTPRQLWLMDKLGYRRPTYAHLPLLEAADGRRLSKRDQDLDMGALRERFTPAELTGYLAFLAGLTEEPAPASPRELVKEFTWAKVKRAPICIEQL</sequence>
<evidence type="ECO:0000256" key="1">
    <source>
        <dbReference type="ARBA" id="ARBA00022598"/>
    </source>
</evidence>
<dbReference type="Pfam" id="PF00749">
    <property type="entry name" value="tRNA-synt_1c"/>
    <property type="match status" value="1"/>
</dbReference>
<dbReference type="GO" id="GO:0006424">
    <property type="term" value="P:glutamyl-tRNA aminoacylation"/>
    <property type="evidence" value="ECO:0007669"/>
    <property type="project" value="TreeGrafter"/>
</dbReference>
<evidence type="ECO:0000256" key="7">
    <source>
        <dbReference type="RuleBase" id="RU363037"/>
    </source>
</evidence>
<evidence type="ECO:0000256" key="5">
    <source>
        <dbReference type="ARBA" id="ARBA00022840"/>
    </source>
</evidence>
<keyword evidence="3 7" id="KW-0547">Nucleotide-binding</keyword>
<dbReference type="InterPro" id="IPR020058">
    <property type="entry name" value="Glu/Gln-tRNA-synth_Ib_cat-dom"/>
</dbReference>
<dbReference type="RefSeq" id="WP_256303928.1">
    <property type="nucleotide sequence ID" value="NZ_JANFYS010000015.1"/>
</dbReference>
<keyword evidence="2" id="KW-0479">Metal-binding</keyword>
<evidence type="ECO:0000259" key="8">
    <source>
        <dbReference type="Pfam" id="PF00749"/>
    </source>
</evidence>
<dbReference type="PANTHER" id="PTHR43311:SF1">
    <property type="entry name" value="GLUTAMYL-Q TRNA(ASP) SYNTHETASE"/>
    <property type="match status" value="1"/>
</dbReference>
<dbReference type="InterPro" id="IPR000924">
    <property type="entry name" value="Glu/Gln-tRNA-synth"/>
</dbReference>
<gene>
    <name evidence="9" type="ORF">NE579_08300</name>
</gene>
<organism evidence="9 10">
    <name type="scientific">Intestinimonas massiliensis</name>
    <name type="common">ex Afouda et al. 2020</name>
    <dbReference type="NCBI Taxonomy" id="1673721"/>
    <lineage>
        <taxon>Bacteria</taxon>
        <taxon>Bacillati</taxon>
        <taxon>Bacillota</taxon>
        <taxon>Clostridia</taxon>
        <taxon>Eubacteriales</taxon>
        <taxon>Intestinimonas</taxon>
    </lineage>
</organism>
<protein>
    <submittedName>
        <fullName evidence="9">Glutamate--tRNA ligase family protein</fullName>
    </submittedName>
</protein>
<dbReference type="PRINTS" id="PR00987">
    <property type="entry name" value="TRNASYNTHGLU"/>
</dbReference>
<dbReference type="Gene3D" id="3.40.50.620">
    <property type="entry name" value="HUPs"/>
    <property type="match status" value="1"/>
</dbReference>
<feature type="domain" description="Glutamyl/glutaminyl-tRNA synthetase class Ib catalytic" evidence="8">
    <location>
        <begin position="6"/>
        <end position="281"/>
    </location>
</feature>
<dbReference type="InterPro" id="IPR014729">
    <property type="entry name" value="Rossmann-like_a/b/a_fold"/>
</dbReference>
<comment type="similarity">
    <text evidence="7">Belongs to the class-I aminoacyl-tRNA synthetase family.</text>
</comment>
<dbReference type="AlphaFoldDB" id="A0AAW5JKT1"/>
<evidence type="ECO:0000313" key="9">
    <source>
        <dbReference type="EMBL" id="MCQ4770463.1"/>
    </source>
</evidence>
<name>A0AAW5JKT1_9FIRM</name>
<evidence type="ECO:0000256" key="3">
    <source>
        <dbReference type="ARBA" id="ARBA00022741"/>
    </source>
</evidence>
<evidence type="ECO:0000256" key="6">
    <source>
        <dbReference type="ARBA" id="ARBA00023146"/>
    </source>
</evidence>
<reference evidence="9" key="1">
    <citation type="submission" date="2022-06" db="EMBL/GenBank/DDBJ databases">
        <title>Isolation of gut microbiota from human fecal samples.</title>
        <authorList>
            <person name="Pamer E.G."/>
            <person name="Barat B."/>
            <person name="Waligurski E."/>
            <person name="Medina S."/>
            <person name="Paddock L."/>
            <person name="Mostad J."/>
        </authorList>
    </citation>
    <scope>NUCLEOTIDE SEQUENCE</scope>
    <source>
        <strain evidence="9">DFI.9.91</strain>
    </source>
</reference>
<accession>A0AAW5JKT1</accession>
<dbReference type="PROSITE" id="PS00178">
    <property type="entry name" value="AA_TRNA_LIGASE_I"/>
    <property type="match status" value="1"/>
</dbReference>
<dbReference type="GO" id="GO:0005829">
    <property type="term" value="C:cytosol"/>
    <property type="evidence" value="ECO:0007669"/>
    <property type="project" value="TreeGrafter"/>
</dbReference>
<dbReference type="GO" id="GO:0004818">
    <property type="term" value="F:glutamate-tRNA ligase activity"/>
    <property type="evidence" value="ECO:0007669"/>
    <property type="project" value="TreeGrafter"/>
</dbReference>